<dbReference type="GO" id="GO:0061603">
    <property type="term" value="F:molybdenum cofactor guanylyltransferase activity"/>
    <property type="evidence" value="ECO:0007669"/>
    <property type="project" value="UniProtKB-EC"/>
</dbReference>
<feature type="binding site" evidence="8">
    <location>
        <position position="102"/>
    </location>
    <ligand>
        <name>GTP</name>
        <dbReference type="ChEBI" id="CHEBI:37565"/>
    </ligand>
</feature>
<evidence type="ECO:0000256" key="4">
    <source>
        <dbReference type="ARBA" id="ARBA00022741"/>
    </source>
</evidence>
<comment type="caution">
    <text evidence="8">Lacks conserved residue(s) required for the propagation of feature annotation.</text>
</comment>
<protein>
    <recommendedName>
        <fullName evidence="8">Molybdenum cofactor guanylyltransferase</fullName>
        <shortName evidence="8">MoCo guanylyltransferase</shortName>
        <ecNumber evidence="8">2.7.7.77</ecNumber>
    </recommendedName>
    <alternativeName>
        <fullName evidence="8">GTP:molybdopterin guanylyltransferase</fullName>
    </alternativeName>
    <alternativeName>
        <fullName evidence="8">Mo-MPT guanylyltransferase</fullName>
    </alternativeName>
    <alternativeName>
        <fullName evidence="8">Molybdopterin guanylyltransferase</fullName>
    </alternativeName>
    <alternativeName>
        <fullName evidence="8">Molybdopterin-guanine dinucleotide synthase</fullName>
        <shortName evidence="8">MGD synthase</shortName>
    </alternativeName>
</protein>
<gene>
    <name evidence="8 10" type="primary">mobA</name>
    <name evidence="10" type="ORF">FE840_015010</name>
</gene>
<keyword evidence="6 8" id="KW-0342">GTP-binding</keyword>
<dbReference type="EC" id="2.7.7.77" evidence="8"/>
<accession>A0ABX6QQC9</accession>
<keyword evidence="4 8" id="KW-0547">Nucleotide-binding</keyword>
<keyword evidence="2 8" id="KW-0808">Transferase</keyword>
<dbReference type="InterPro" id="IPR025877">
    <property type="entry name" value="MobA-like_NTP_Trfase"/>
</dbReference>
<dbReference type="Pfam" id="PF12804">
    <property type="entry name" value="NTP_transf_3"/>
    <property type="match status" value="1"/>
</dbReference>
<keyword evidence="5 8" id="KW-0460">Magnesium</keyword>
<feature type="domain" description="MobA-like NTP transferase" evidence="9">
    <location>
        <begin position="8"/>
        <end position="161"/>
    </location>
</feature>
<sequence>MTAKLSTALILAGGLSRRMGQDKTQVELAGKPLIRHVIERLSPQLDILIISAPGPHPAAAELIHCVDTRPGHLGPLAGILSGLLHLQEMDDSTTHLLVSPADTPFLPQDLAKCLLEHASPETVVIATSCGRSHPLASLWPLSLATDLDRWLDKPDNRRVQDYIHRHRHVAVPFEQIRIGSETIDPFFNINRPEDLAIAEHCIKRAESASIR</sequence>
<feature type="binding site" evidence="8">
    <location>
        <position position="102"/>
    </location>
    <ligand>
        <name>Mg(2+)</name>
        <dbReference type="ChEBI" id="CHEBI:18420"/>
    </ligand>
</feature>
<keyword evidence="1 8" id="KW-0963">Cytoplasm</keyword>
<name>A0ABX6QQC9_9HYPH</name>
<dbReference type="RefSeq" id="WP_138286298.1">
    <property type="nucleotide sequence ID" value="NZ_CP058350.1"/>
</dbReference>
<evidence type="ECO:0000256" key="6">
    <source>
        <dbReference type="ARBA" id="ARBA00023134"/>
    </source>
</evidence>
<dbReference type="PANTHER" id="PTHR19136">
    <property type="entry name" value="MOLYBDENUM COFACTOR GUANYLYLTRANSFERASE"/>
    <property type="match status" value="1"/>
</dbReference>
<keyword evidence="10" id="KW-0548">Nucleotidyltransferase</keyword>
<evidence type="ECO:0000256" key="7">
    <source>
        <dbReference type="ARBA" id="ARBA00023150"/>
    </source>
</evidence>
<evidence type="ECO:0000256" key="3">
    <source>
        <dbReference type="ARBA" id="ARBA00022723"/>
    </source>
</evidence>
<evidence type="ECO:0000256" key="8">
    <source>
        <dbReference type="HAMAP-Rule" id="MF_00316"/>
    </source>
</evidence>
<comment type="catalytic activity">
    <reaction evidence="8">
        <text>Mo-molybdopterin + GTP + H(+) = Mo-molybdopterin guanine dinucleotide + diphosphate</text>
        <dbReference type="Rhea" id="RHEA:34243"/>
        <dbReference type="ChEBI" id="CHEBI:15378"/>
        <dbReference type="ChEBI" id="CHEBI:33019"/>
        <dbReference type="ChEBI" id="CHEBI:37565"/>
        <dbReference type="ChEBI" id="CHEBI:71302"/>
        <dbReference type="ChEBI" id="CHEBI:71310"/>
        <dbReference type="EC" id="2.7.7.77"/>
    </reaction>
</comment>
<dbReference type="InterPro" id="IPR029044">
    <property type="entry name" value="Nucleotide-diphossugar_trans"/>
</dbReference>
<feature type="binding site" evidence="8">
    <location>
        <position position="67"/>
    </location>
    <ligand>
        <name>GTP</name>
        <dbReference type="ChEBI" id="CHEBI:37565"/>
    </ligand>
</feature>
<reference evidence="10 11" key="1">
    <citation type="submission" date="2020-06" db="EMBL/GenBank/DDBJ databases">
        <title>Genome sequence of Rhizobium sp strain ADMK78.</title>
        <authorList>
            <person name="Rahi P."/>
        </authorList>
    </citation>
    <scope>NUCLEOTIDE SEQUENCE [LARGE SCALE GENOMIC DNA]</scope>
    <source>
        <strain evidence="10 11">ADMK78</strain>
    </source>
</reference>
<dbReference type="Proteomes" id="UP000308530">
    <property type="component" value="Chromosome"/>
</dbReference>
<feature type="binding site" evidence="8">
    <location>
        <position position="23"/>
    </location>
    <ligand>
        <name>GTP</name>
        <dbReference type="ChEBI" id="CHEBI:37565"/>
    </ligand>
</feature>
<evidence type="ECO:0000313" key="11">
    <source>
        <dbReference type="Proteomes" id="UP000308530"/>
    </source>
</evidence>
<organism evidence="10 11">
    <name type="scientific">Peteryoungia desertarenae</name>
    <dbReference type="NCBI Taxonomy" id="1813451"/>
    <lineage>
        <taxon>Bacteria</taxon>
        <taxon>Pseudomonadati</taxon>
        <taxon>Pseudomonadota</taxon>
        <taxon>Alphaproteobacteria</taxon>
        <taxon>Hyphomicrobiales</taxon>
        <taxon>Rhizobiaceae</taxon>
        <taxon>Peteryoungia</taxon>
    </lineage>
</organism>
<comment type="function">
    <text evidence="8">Transfers a GMP moiety from GTP to Mo-molybdopterin (Mo-MPT) cofactor (Moco or molybdenum cofactor) to form Mo-molybdopterin guanine dinucleotide (Mo-MGD) cofactor.</text>
</comment>
<comment type="cofactor">
    <cofactor evidence="8">
        <name>Mg(2+)</name>
        <dbReference type="ChEBI" id="CHEBI:18420"/>
    </cofactor>
</comment>
<comment type="similarity">
    <text evidence="8">Belongs to the MobA family.</text>
</comment>
<dbReference type="PANTHER" id="PTHR19136:SF81">
    <property type="entry name" value="MOLYBDENUM COFACTOR GUANYLYLTRANSFERASE"/>
    <property type="match status" value="1"/>
</dbReference>
<feature type="binding site" evidence="8">
    <location>
        <begin position="11"/>
        <end position="13"/>
    </location>
    <ligand>
        <name>GTP</name>
        <dbReference type="ChEBI" id="CHEBI:37565"/>
    </ligand>
</feature>
<dbReference type="InterPro" id="IPR013482">
    <property type="entry name" value="Molybde_CF_guanTrfase"/>
</dbReference>
<dbReference type="HAMAP" id="MF_00316">
    <property type="entry name" value="MobA"/>
    <property type="match status" value="1"/>
</dbReference>
<proteinExistence type="inferred from homology"/>
<comment type="subcellular location">
    <subcellularLocation>
        <location evidence="8">Cytoplasm</location>
    </subcellularLocation>
</comment>
<dbReference type="EMBL" id="CP058350">
    <property type="protein sequence ID" value="QLF70745.1"/>
    <property type="molecule type" value="Genomic_DNA"/>
</dbReference>
<evidence type="ECO:0000259" key="9">
    <source>
        <dbReference type="Pfam" id="PF12804"/>
    </source>
</evidence>
<dbReference type="SUPFAM" id="SSF53448">
    <property type="entry name" value="Nucleotide-diphospho-sugar transferases"/>
    <property type="match status" value="1"/>
</dbReference>
<evidence type="ECO:0000256" key="5">
    <source>
        <dbReference type="ARBA" id="ARBA00022842"/>
    </source>
</evidence>
<comment type="subunit">
    <text evidence="8">Monomer.</text>
</comment>
<dbReference type="NCBIfam" id="TIGR02665">
    <property type="entry name" value="molyb_mobA"/>
    <property type="match status" value="1"/>
</dbReference>
<dbReference type="CDD" id="cd02503">
    <property type="entry name" value="MobA"/>
    <property type="match status" value="1"/>
</dbReference>
<evidence type="ECO:0000256" key="2">
    <source>
        <dbReference type="ARBA" id="ARBA00022679"/>
    </source>
</evidence>
<keyword evidence="7 8" id="KW-0501">Molybdenum cofactor biosynthesis</keyword>
<evidence type="ECO:0000256" key="1">
    <source>
        <dbReference type="ARBA" id="ARBA00022490"/>
    </source>
</evidence>
<keyword evidence="3 8" id="KW-0479">Metal-binding</keyword>
<comment type="domain">
    <text evidence="8">The N-terminal domain determines nucleotide recognition and specific binding, while the C-terminal domain determines the specific binding to the target protein.</text>
</comment>
<dbReference type="Gene3D" id="3.90.550.10">
    <property type="entry name" value="Spore Coat Polysaccharide Biosynthesis Protein SpsA, Chain A"/>
    <property type="match status" value="1"/>
</dbReference>
<keyword evidence="11" id="KW-1185">Reference proteome</keyword>
<evidence type="ECO:0000313" key="10">
    <source>
        <dbReference type="EMBL" id="QLF70745.1"/>
    </source>
</evidence>